<dbReference type="EMBL" id="VSWC01000054">
    <property type="protein sequence ID" value="KAA1099785.1"/>
    <property type="molecule type" value="Genomic_DNA"/>
</dbReference>
<protein>
    <submittedName>
        <fullName evidence="2">Uncharacterized protein</fullName>
    </submittedName>
</protein>
<feature type="region of interest" description="Disordered" evidence="1">
    <location>
        <begin position="146"/>
        <end position="168"/>
    </location>
</feature>
<evidence type="ECO:0000313" key="2">
    <source>
        <dbReference type="EMBL" id="KAA1099785.1"/>
    </source>
</evidence>
<proteinExistence type="predicted"/>
<comment type="caution">
    <text evidence="2">The sequence shown here is derived from an EMBL/GenBank/DDBJ whole genome shotgun (WGS) entry which is preliminary data.</text>
</comment>
<name>A0A5B0PDV4_PUCGR</name>
<dbReference type="Proteomes" id="UP000324748">
    <property type="component" value="Unassembled WGS sequence"/>
</dbReference>
<gene>
    <name evidence="2" type="ORF">PGT21_020417</name>
</gene>
<dbReference type="AlphaFoldDB" id="A0A5B0PDV4"/>
<evidence type="ECO:0000256" key="1">
    <source>
        <dbReference type="SAM" id="MobiDB-lite"/>
    </source>
</evidence>
<accession>A0A5B0PDV4</accession>
<keyword evidence="3" id="KW-1185">Reference proteome</keyword>
<reference evidence="2 3" key="1">
    <citation type="submission" date="2019-05" db="EMBL/GenBank/DDBJ databases">
        <title>Emergence of the Ug99 lineage of the wheat stem rust pathogen through somatic hybridization.</title>
        <authorList>
            <person name="Li F."/>
            <person name="Upadhyaya N.M."/>
            <person name="Sperschneider J."/>
            <person name="Matny O."/>
            <person name="Nguyen-Phuc H."/>
            <person name="Mago R."/>
            <person name="Raley C."/>
            <person name="Miller M.E."/>
            <person name="Silverstein K.A.T."/>
            <person name="Henningsen E."/>
            <person name="Hirsch C.D."/>
            <person name="Visser B."/>
            <person name="Pretorius Z.A."/>
            <person name="Steffenson B.J."/>
            <person name="Schwessinger B."/>
            <person name="Dodds P.N."/>
            <person name="Figueroa M."/>
        </authorList>
    </citation>
    <scope>NUCLEOTIDE SEQUENCE [LARGE SCALE GENOMIC DNA]</scope>
    <source>
        <strain evidence="2">21-0</strain>
    </source>
</reference>
<evidence type="ECO:0000313" key="3">
    <source>
        <dbReference type="Proteomes" id="UP000324748"/>
    </source>
</evidence>
<organism evidence="2 3">
    <name type="scientific">Puccinia graminis f. sp. tritici</name>
    <dbReference type="NCBI Taxonomy" id="56615"/>
    <lineage>
        <taxon>Eukaryota</taxon>
        <taxon>Fungi</taxon>
        <taxon>Dikarya</taxon>
        <taxon>Basidiomycota</taxon>
        <taxon>Pucciniomycotina</taxon>
        <taxon>Pucciniomycetes</taxon>
        <taxon>Pucciniales</taxon>
        <taxon>Pucciniaceae</taxon>
        <taxon>Puccinia</taxon>
    </lineage>
</organism>
<sequence>MPSDCAMKLAFSRQEARKPTFIPARAAYLTDFNGCLTHCLLSSGWLGRQEDITAYEAAFVLVCWASRSRIYLGTESLGIRIDLPGQSLQAVDTGSVLEGLVASLPGGSVPRACFKFVEVQRNDHCALFKSNLCYVPPVNHACSRLFPGRQGNSPRQELHPPSSSPGRN</sequence>